<dbReference type="Proteomes" id="UP001055879">
    <property type="component" value="Linkage Group LG08"/>
</dbReference>
<evidence type="ECO:0000313" key="1">
    <source>
        <dbReference type="EMBL" id="KAI3707682.1"/>
    </source>
</evidence>
<protein>
    <submittedName>
        <fullName evidence="1">Uncharacterized protein</fullName>
    </submittedName>
</protein>
<sequence>MVCQTRPAHDRPNVSLSYLRAPLPLTRSQDCSRLSPLYYVIARISVLIASISLNFFHLLTHNQSADCFPKSIDLLDCS</sequence>
<proteinExistence type="predicted"/>
<name>A0ACB9ACU1_ARCLA</name>
<organism evidence="1 2">
    <name type="scientific">Arctium lappa</name>
    <name type="common">Greater burdock</name>
    <name type="synonym">Lappa major</name>
    <dbReference type="NCBI Taxonomy" id="4217"/>
    <lineage>
        <taxon>Eukaryota</taxon>
        <taxon>Viridiplantae</taxon>
        <taxon>Streptophyta</taxon>
        <taxon>Embryophyta</taxon>
        <taxon>Tracheophyta</taxon>
        <taxon>Spermatophyta</taxon>
        <taxon>Magnoliopsida</taxon>
        <taxon>eudicotyledons</taxon>
        <taxon>Gunneridae</taxon>
        <taxon>Pentapetalae</taxon>
        <taxon>asterids</taxon>
        <taxon>campanulids</taxon>
        <taxon>Asterales</taxon>
        <taxon>Asteraceae</taxon>
        <taxon>Carduoideae</taxon>
        <taxon>Cardueae</taxon>
        <taxon>Arctiinae</taxon>
        <taxon>Arctium</taxon>
    </lineage>
</organism>
<dbReference type="EMBL" id="CM042054">
    <property type="protein sequence ID" value="KAI3707682.1"/>
    <property type="molecule type" value="Genomic_DNA"/>
</dbReference>
<accession>A0ACB9ACU1</accession>
<keyword evidence="2" id="KW-1185">Reference proteome</keyword>
<gene>
    <name evidence="1" type="ORF">L6452_26311</name>
</gene>
<reference evidence="1 2" key="2">
    <citation type="journal article" date="2022" name="Mol. Ecol. Resour.">
        <title>The genomes of chicory, endive, great burdock and yacon provide insights into Asteraceae paleo-polyploidization history and plant inulin production.</title>
        <authorList>
            <person name="Fan W."/>
            <person name="Wang S."/>
            <person name="Wang H."/>
            <person name="Wang A."/>
            <person name="Jiang F."/>
            <person name="Liu H."/>
            <person name="Zhao H."/>
            <person name="Xu D."/>
            <person name="Zhang Y."/>
        </authorList>
    </citation>
    <scope>NUCLEOTIDE SEQUENCE [LARGE SCALE GENOMIC DNA]</scope>
    <source>
        <strain evidence="2">cv. Niubang</strain>
    </source>
</reference>
<evidence type="ECO:0000313" key="2">
    <source>
        <dbReference type="Proteomes" id="UP001055879"/>
    </source>
</evidence>
<comment type="caution">
    <text evidence="1">The sequence shown here is derived from an EMBL/GenBank/DDBJ whole genome shotgun (WGS) entry which is preliminary data.</text>
</comment>
<reference evidence="2" key="1">
    <citation type="journal article" date="2022" name="Mol. Ecol. Resour.">
        <title>The genomes of chicory, endive, great burdock and yacon provide insights into Asteraceae palaeo-polyploidization history and plant inulin production.</title>
        <authorList>
            <person name="Fan W."/>
            <person name="Wang S."/>
            <person name="Wang H."/>
            <person name="Wang A."/>
            <person name="Jiang F."/>
            <person name="Liu H."/>
            <person name="Zhao H."/>
            <person name="Xu D."/>
            <person name="Zhang Y."/>
        </authorList>
    </citation>
    <scope>NUCLEOTIDE SEQUENCE [LARGE SCALE GENOMIC DNA]</scope>
    <source>
        <strain evidence="2">cv. Niubang</strain>
    </source>
</reference>